<reference evidence="2 3" key="1">
    <citation type="journal article" date="2024" name="Science">
        <title>Giant polyketide synthase enzymes in the biosynthesis of giant marine polyether toxins.</title>
        <authorList>
            <person name="Fallon T.R."/>
            <person name="Shende V.V."/>
            <person name="Wierzbicki I.H."/>
            <person name="Pendleton A.L."/>
            <person name="Watervoot N.F."/>
            <person name="Auber R.P."/>
            <person name="Gonzalez D.J."/>
            <person name="Wisecaver J.H."/>
            <person name="Moore B.S."/>
        </authorList>
    </citation>
    <scope>NUCLEOTIDE SEQUENCE [LARGE SCALE GENOMIC DNA]</scope>
    <source>
        <strain evidence="2 3">12B1</strain>
    </source>
</reference>
<dbReference type="Proteomes" id="UP001515480">
    <property type="component" value="Unassembled WGS sequence"/>
</dbReference>
<feature type="region of interest" description="Disordered" evidence="1">
    <location>
        <begin position="216"/>
        <end position="250"/>
    </location>
</feature>
<proteinExistence type="predicted"/>
<keyword evidence="3" id="KW-1185">Reference proteome</keyword>
<name>A0AB34KB24_PRYPA</name>
<feature type="compositionally biased region" description="Polar residues" evidence="1">
    <location>
        <begin position="699"/>
        <end position="709"/>
    </location>
</feature>
<evidence type="ECO:0000313" key="2">
    <source>
        <dbReference type="EMBL" id="KAL1529966.1"/>
    </source>
</evidence>
<gene>
    <name evidence="2" type="ORF">AB1Y20_000893</name>
</gene>
<feature type="compositionally biased region" description="Basic and acidic residues" evidence="1">
    <location>
        <begin position="227"/>
        <end position="250"/>
    </location>
</feature>
<protein>
    <recommendedName>
        <fullName evidence="4">AP2/ERF domain-containing protein</fullName>
    </recommendedName>
</protein>
<feature type="compositionally biased region" description="Basic and acidic residues" evidence="1">
    <location>
        <begin position="327"/>
        <end position="345"/>
    </location>
</feature>
<evidence type="ECO:0000256" key="1">
    <source>
        <dbReference type="SAM" id="MobiDB-lite"/>
    </source>
</evidence>
<feature type="region of interest" description="Disordered" evidence="1">
    <location>
        <begin position="315"/>
        <end position="365"/>
    </location>
</feature>
<dbReference type="EMBL" id="JBGBPQ010000001">
    <property type="protein sequence ID" value="KAL1529966.1"/>
    <property type="molecule type" value="Genomic_DNA"/>
</dbReference>
<sequence>MAPSPSATELVIAIEQAAQESMLSEVELRCGNVLRRVANTFEQVVDDEERCVLAEQIGQKPVLTALGKLLSKLTTLSNEEDSLLYVTSFVSNSCLVYSERACDLTSMALIDALFQVLNGMHDSDVRQLAAAALTSLDANGRLHSDASAQDKLVMFARGLKLHMSKSNKTGYKNVLRIGEEYVIQFSAEGKKQRIGGFTSALSAAAAYAKLQRELATDSEGLPAPADSSRDEATDKPSDSKLHDATPRDRRGMATARESLKLHMSKSNKTGYKNVFRIGEEFVIQFSAEGKKQRIGGFTSALSAATAYAKLQRELATDSEGLPAPADSSRDEATDKPSDSKLHDATPRGMVTARENEAPAESARSLALQEGPKRFVAAERKRLAECTVDREPVCGHHLLMSCHDERSKSQPCIPMVEQDSAANAACQSANGEEPGEVVMPSEHTKRGLGHHGCEESPAEVDGLKLHMSKSNKTGYKNVLRIGEEYVIQFSAEGKKQRIGGFTSALSAATAYAKLQRELATDSEGLKLHMSKSNKTGYKNVFRIGEEYVIQFSAEGKKQRIGGFTSALSAAAAYAKLQRELATDSEGLPAPADSSRDEATDKPSDSKLHDATPRDRRGMMEALLSMRTKFKDMQQQSGSPSKLRKICLTETTMSSADEKDESYSSISRMSTAAKPSLAGSWHAEVDDCELNFDDGYENDNETSSKNSNTVGGTDHRRGLALSVSNVSTLGKEQCFIPVDIDHDKMALLKTIRTAIGCCSSKIRNAKELSASTAISMALSEMEKQFVQLKQHVQQVQHVLPKAATNLVAEYKSLKHGLCQLSEKAEILKAVESRNQANVNTEACNLKRKRVAMEEFNQHNRQLVEDQLQAIAPY</sequence>
<comment type="caution">
    <text evidence="2">The sequence shown here is derived from an EMBL/GenBank/DDBJ whole genome shotgun (WGS) entry which is preliminary data.</text>
</comment>
<feature type="region of interest" description="Disordered" evidence="1">
    <location>
        <begin position="581"/>
        <end position="614"/>
    </location>
</feature>
<evidence type="ECO:0000313" key="3">
    <source>
        <dbReference type="Proteomes" id="UP001515480"/>
    </source>
</evidence>
<organism evidence="2 3">
    <name type="scientific">Prymnesium parvum</name>
    <name type="common">Toxic golden alga</name>
    <dbReference type="NCBI Taxonomy" id="97485"/>
    <lineage>
        <taxon>Eukaryota</taxon>
        <taxon>Haptista</taxon>
        <taxon>Haptophyta</taxon>
        <taxon>Prymnesiophyceae</taxon>
        <taxon>Prymnesiales</taxon>
        <taxon>Prymnesiaceae</taxon>
        <taxon>Prymnesium</taxon>
    </lineage>
</organism>
<feature type="compositionally biased region" description="Basic and acidic residues" evidence="1">
    <location>
        <begin position="592"/>
        <end position="614"/>
    </location>
</feature>
<dbReference type="AlphaFoldDB" id="A0AB34KB24"/>
<accession>A0AB34KB24</accession>
<evidence type="ECO:0008006" key="4">
    <source>
        <dbReference type="Google" id="ProtNLM"/>
    </source>
</evidence>
<feature type="region of interest" description="Disordered" evidence="1">
    <location>
        <begin position="690"/>
        <end position="713"/>
    </location>
</feature>